<evidence type="ECO:0000259" key="5">
    <source>
        <dbReference type="Pfam" id="PF04824"/>
    </source>
</evidence>
<dbReference type="InterPro" id="IPR036390">
    <property type="entry name" value="WH_DNA-bd_sf"/>
</dbReference>
<accession>A0A2P6TSQ0</accession>
<sequence length="704" mass="72038">MFYSAQVLSKRGPLGPIWIASWSQRGLKRADVFNCSLPAAVDSIINPEAPLALRLSGQLLLGLVRLYLRKLQFLEEDAGLALRGLARNAGGSGTQVDLPDGGVAPEMAITLQDSEYDPMAQFVGNELFPSFESSLFPEAELGASMGGALGGASVTVAQDISELFGSHWTGPGIEEERFDVDGDAMERRFSTELERLRSQGVEAPRDKADMFFGAAPLDETFSPVMDDEVMAVPPDELFAGPGPTPGRTPLSGGAAPLPGMSDMRVTPASLGAAADLLPDIGGATGGTDGGEGFALDDGVEPLPLLDGEAAAAAAEAELAAAMAAEAAGAGAQKAGRQRRAAPAAGRRRRPTVDVHSSGQPATTLPSDQIRKLLVDRKPLMVRRGLRTRRQHAEQQPSGFGAAAAQQDAGREGDLFRPATLAGLGPELLGLFGRTLTLPGQAVGEGAAAEQRRRRSSRGTVAAEEEAAAAAAAAAEVAEEDELAGAGAGMTPGGDLVLSLPDDGGYTGGFSDAAPFSAGGYDEDAIEPADEQQAAALAPAGPEEEGEEGGVAGAAAQRGRLPLQPVPSSGELGSIGADSSEGGSGTSATASFTKNTALVLEHLRREFAPTTGSKRRHPSAGDLAAGVASLSLDGLLGAGEEAEAAGRARRGRLEAARWFYESLVLRSTGFVTLTQEEPYGDIFIAPTALLAGGRGTPGSAAPPAP</sequence>
<feature type="region of interest" description="Disordered" evidence="4">
    <location>
        <begin position="329"/>
        <end position="368"/>
    </location>
</feature>
<feature type="region of interest" description="Disordered" evidence="4">
    <location>
        <begin position="387"/>
        <end position="409"/>
    </location>
</feature>
<feature type="domain" description="Rad21/Rec8-like protein N-terminal" evidence="6">
    <location>
        <begin position="1"/>
        <end position="100"/>
    </location>
</feature>
<dbReference type="STRING" id="3076.A0A2P6TSQ0"/>
<dbReference type="AlphaFoldDB" id="A0A2P6TSQ0"/>
<evidence type="ECO:0000259" key="6">
    <source>
        <dbReference type="Pfam" id="PF04825"/>
    </source>
</evidence>
<evidence type="ECO:0000256" key="3">
    <source>
        <dbReference type="ARBA" id="ARBA00023242"/>
    </source>
</evidence>
<evidence type="ECO:0000313" key="7">
    <source>
        <dbReference type="EMBL" id="PRW57089.1"/>
    </source>
</evidence>
<keyword evidence="8" id="KW-1185">Reference proteome</keyword>
<gene>
    <name evidence="7" type="ORF">C2E21_4095</name>
</gene>
<comment type="similarity">
    <text evidence="2">Belongs to the rad21 family.</text>
</comment>
<comment type="subcellular location">
    <subcellularLocation>
        <location evidence="1">Nucleus</location>
    </subcellularLocation>
</comment>
<dbReference type="Proteomes" id="UP000239899">
    <property type="component" value="Unassembled WGS sequence"/>
</dbReference>
<evidence type="ECO:0000256" key="2">
    <source>
        <dbReference type="ARBA" id="ARBA00009870"/>
    </source>
</evidence>
<dbReference type="PANTHER" id="PTHR12585:SF69">
    <property type="entry name" value="FI11703P"/>
    <property type="match status" value="1"/>
</dbReference>
<dbReference type="GO" id="GO:0007062">
    <property type="term" value="P:sister chromatid cohesion"/>
    <property type="evidence" value="ECO:0007669"/>
    <property type="project" value="InterPro"/>
</dbReference>
<evidence type="ECO:0000313" key="8">
    <source>
        <dbReference type="Proteomes" id="UP000239899"/>
    </source>
</evidence>
<feature type="compositionally biased region" description="Low complexity" evidence="4">
    <location>
        <begin position="575"/>
        <end position="588"/>
    </location>
</feature>
<name>A0A2P6TSQ0_CHLSO</name>
<dbReference type="InterPro" id="IPR006910">
    <property type="entry name" value="Rad21_Rec8_N"/>
</dbReference>
<dbReference type="Pfam" id="PF04825">
    <property type="entry name" value="Rad21_Rec8_N"/>
    <property type="match status" value="1"/>
</dbReference>
<dbReference type="PANTHER" id="PTHR12585">
    <property type="entry name" value="SCC1 / RAD21 FAMILY MEMBER"/>
    <property type="match status" value="1"/>
</dbReference>
<evidence type="ECO:0000256" key="4">
    <source>
        <dbReference type="SAM" id="MobiDB-lite"/>
    </source>
</evidence>
<reference evidence="7 8" key="1">
    <citation type="journal article" date="2018" name="Plant J.">
        <title>Genome sequences of Chlorella sorokiniana UTEX 1602 and Micractinium conductrix SAG 241.80: implications to maltose excretion by a green alga.</title>
        <authorList>
            <person name="Arriola M.B."/>
            <person name="Velmurugan N."/>
            <person name="Zhang Y."/>
            <person name="Plunkett M.H."/>
            <person name="Hondzo H."/>
            <person name="Barney B.M."/>
        </authorList>
    </citation>
    <scope>NUCLEOTIDE SEQUENCE [LARGE SCALE GENOMIC DNA]</scope>
    <source>
        <strain evidence="8">UTEX 1602</strain>
    </source>
</reference>
<dbReference type="Gene3D" id="1.10.10.580">
    <property type="entry name" value="Structural maintenance of chromosome 1. Chain E"/>
    <property type="match status" value="1"/>
</dbReference>
<organism evidence="7 8">
    <name type="scientific">Chlorella sorokiniana</name>
    <name type="common">Freshwater green alga</name>
    <dbReference type="NCBI Taxonomy" id="3076"/>
    <lineage>
        <taxon>Eukaryota</taxon>
        <taxon>Viridiplantae</taxon>
        <taxon>Chlorophyta</taxon>
        <taxon>core chlorophytes</taxon>
        <taxon>Trebouxiophyceae</taxon>
        <taxon>Chlorellales</taxon>
        <taxon>Chlorellaceae</taxon>
        <taxon>Chlorella clade</taxon>
        <taxon>Chlorella</taxon>
    </lineage>
</organism>
<dbReference type="OrthoDB" id="511915at2759"/>
<dbReference type="Pfam" id="PF04824">
    <property type="entry name" value="Rad21_Rec8"/>
    <property type="match status" value="1"/>
</dbReference>
<dbReference type="GO" id="GO:0008278">
    <property type="term" value="C:cohesin complex"/>
    <property type="evidence" value="ECO:0007669"/>
    <property type="project" value="InterPro"/>
</dbReference>
<dbReference type="InterPro" id="IPR006909">
    <property type="entry name" value="Rad21/Rec8_C_eu"/>
</dbReference>
<dbReference type="GO" id="GO:1990414">
    <property type="term" value="P:replication-born double-strand break repair via sister chromatid exchange"/>
    <property type="evidence" value="ECO:0007669"/>
    <property type="project" value="TreeGrafter"/>
</dbReference>
<feature type="compositionally biased region" description="Polar residues" evidence="4">
    <location>
        <begin position="354"/>
        <end position="366"/>
    </location>
</feature>
<proteinExistence type="inferred from homology"/>
<feature type="region of interest" description="Disordered" evidence="4">
    <location>
        <begin position="530"/>
        <end position="588"/>
    </location>
</feature>
<dbReference type="EMBL" id="LHPG02000007">
    <property type="protein sequence ID" value="PRW57089.1"/>
    <property type="molecule type" value="Genomic_DNA"/>
</dbReference>
<dbReference type="InterPro" id="IPR023093">
    <property type="entry name" value="ScpA-like_C"/>
</dbReference>
<feature type="compositionally biased region" description="Low complexity" evidence="4">
    <location>
        <begin position="530"/>
        <end position="540"/>
    </location>
</feature>
<dbReference type="GO" id="GO:0005634">
    <property type="term" value="C:nucleus"/>
    <property type="evidence" value="ECO:0007669"/>
    <property type="project" value="UniProtKB-SubCell"/>
</dbReference>
<feature type="compositionally biased region" description="Basic residues" evidence="4">
    <location>
        <begin position="335"/>
        <end position="349"/>
    </location>
</feature>
<dbReference type="GO" id="GO:0003682">
    <property type="term" value="F:chromatin binding"/>
    <property type="evidence" value="ECO:0007669"/>
    <property type="project" value="TreeGrafter"/>
</dbReference>
<evidence type="ECO:0000256" key="1">
    <source>
        <dbReference type="ARBA" id="ARBA00004123"/>
    </source>
</evidence>
<dbReference type="SUPFAM" id="SSF46785">
    <property type="entry name" value="Winged helix' DNA-binding domain"/>
    <property type="match status" value="1"/>
</dbReference>
<keyword evidence="3" id="KW-0539">Nucleus</keyword>
<feature type="domain" description="Rad21/Rec8-like protein C-terminal eukaryotic" evidence="5">
    <location>
        <begin position="650"/>
        <end position="685"/>
    </location>
</feature>
<comment type="caution">
    <text evidence="7">The sequence shown here is derived from an EMBL/GenBank/DDBJ whole genome shotgun (WGS) entry which is preliminary data.</text>
</comment>
<protein>
    <submittedName>
        <fullName evidence="7">Meiotic recombination</fullName>
    </submittedName>
</protein>
<dbReference type="InterPro" id="IPR039781">
    <property type="entry name" value="Rad21/Rec8-like"/>
</dbReference>